<dbReference type="SUPFAM" id="SSF50630">
    <property type="entry name" value="Acid proteases"/>
    <property type="match status" value="1"/>
</dbReference>
<gene>
    <name evidence="9" type="ORF">19.t00011</name>
</gene>
<dbReference type="FunFam" id="3.30.70.270:FF:000063">
    <property type="entry name" value="Zinc knuckle domaincontaining protein"/>
    <property type="match status" value="1"/>
</dbReference>
<dbReference type="GO" id="GO:0003964">
    <property type="term" value="F:RNA-directed DNA polymerase activity"/>
    <property type="evidence" value="ECO:0007669"/>
    <property type="project" value="UniProtKB-KW"/>
</dbReference>
<evidence type="ECO:0000256" key="5">
    <source>
        <dbReference type="ARBA" id="ARBA00023268"/>
    </source>
</evidence>
<evidence type="ECO:0000259" key="8">
    <source>
        <dbReference type="Pfam" id="PF17919"/>
    </source>
</evidence>
<accession>Q2AA48</accession>
<feature type="region of interest" description="Disordered" evidence="6">
    <location>
        <begin position="27"/>
        <end position="74"/>
    </location>
</feature>
<dbReference type="Gene3D" id="3.30.70.270">
    <property type="match status" value="2"/>
</dbReference>
<evidence type="ECO:0000256" key="6">
    <source>
        <dbReference type="SAM" id="MobiDB-lite"/>
    </source>
</evidence>
<reference evidence="9" key="1">
    <citation type="submission" date="2006-03" db="EMBL/GenBank/DDBJ databases">
        <title>Comparative Sequence and Genetic Analyses of Asparagus BACs Reveal No Microsynteny with Onion or Rice.</title>
        <authorList>
            <person name="Jernej J."/>
            <person name="Telgmann A."/>
            <person name="Jung C."/>
            <person name="Cheung F."/>
            <person name="Havey M.J."/>
            <person name="Town C.D."/>
        </authorList>
    </citation>
    <scope>NUCLEOTIDE SEQUENCE</scope>
</reference>
<dbReference type="Gene3D" id="3.10.20.370">
    <property type="match status" value="1"/>
</dbReference>
<keyword evidence="3" id="KW-0540">Nuclease</keyword>
<dbReference type="CDD" id="cd00303">
    <property type="entry name" value="retropepsin_like"/>
    <property type="match status" value="1"/>
</dbReference>
<sequence length="1181" mass="133406">MISPSITENDDHLKTLTDSEEERIALAAYPGDNPGTRSGKAYLKDYGQNAQEVEEQPQDAGGSVPKKPADKGKQKELRFNRNLHQEHGESSNPFQFNVMAQLANIPARITLYELLRLSKTTKEALIEALKNTESFITQVIPVPETSDDQTCLQCLQAARSLPCISFTQEDMQVKHEHDRPLYYTGYIGSSEISRVQVDPGSALSIMPYRVMQVLGIPMHRLHTTQTTIFGFNANSTRPLGKIKLRCQIGDLKSEVACYIIDADTSYNLLLGRPWIHANRIVPSTLHQVMKYANDEGEVRTLITEKYPFRGVENFHTDSVFYSESQEEEDVDSGNEADVEPDPQGNCPWELNFDVIGSVENNNNVPSEGEWCINEDFILAYLSDESFKVGQIVNDRDAGTHSWHALCTEACLTMPIKSSFTSNEEVEDAQKAFYKVPSKRKGQKLIQFGRVKPEQLKRGSSEEDDGVPQFHYHEPNSIQLMKRMGYNFNEKRGLNFGKGRRTPVRMSLAPEGKPQDYYHKTRSGLGYVTTPSASEDEISNYLGQNHSSRISSCESDVSVGLFFKSLTVNMTSTSHPDEDAGGDEELIEFTDDPWIKRLNILWDMCFEQREPPTEDKVIQINMGDESNPKPIFIAEDLSSSEKENLISLIREYIDVFAWNYEDMPGLDPKVAMHRLNIDPDVKPVKQQQRRFRPEIMESIESEVKKLIDSGFVREEQHPDWVANIVPVPKKNGKVRICIDFRDLNATCPKDEFPLPITDVMIDNTCGYERMSFMDGFSGYNQIKMHPDDEKHTAFRTPLGVYCYTVMPFGLKNAGATYQRAMNTIFHEHLRKKIECYVDDVAVKSQCKDDHLADLKTMFEIMRAHQLKMNPTKSFLGVSSGKFLGFIVTSKGISLDPEKVRAIQDMPPPKNLKELRGLQGRLAYIRRFISNLSGRCQPFSKLMKKGISFVWDGECQKAFEEIKRYLTQPPVLVAPISGKPFLLYVRAMEHSLGALLAQNNDQGQEQAVYYLSRTMMGAEHRYNPVEKECLALVFAVQKMRHYLVGQTIYVISKVNPLRVLMTKPSSLNCRLAKWAILLSQYDMQFMPQKAVKGQALADFLADHPVTGTSKLYEELPDEVAETCVIQETTQVWKLFFDGASRANPHGAITAGVGVVLVSPNAVDAPRLEMSVPIEGGPTKGANE</sequence>
<dbReference type="EMBL" id="AC183435">
    <property type="protein sequence ID" value="ABD63139.1"/>
    <property type="molecule type" value="Genomic_DNA"/>
</dbReference>
<evidence type="ECO:0000256" key="2">
    <source>
        <dbReference type="ARBA" id="ARBA00022695"/>
    </source>
</evidence>
<evidence type="ECO:0000256" key="4">
    <source>
        <dbReference type="ARBA" id="ARBA00022759"/>
    </source>
</evidence>
<proteinExistence type="predicted"/>
<organism evidence="9">
    <name type="scientific">Asparagus officinalis</name>
    <name type="common">Garden asparagus</name>
    <dbReference type="NCBI Taxonomy" id="4686"/>
    <lineage>
        <taxon>Eukaryota</taxon>
        <taxon>Viridiplantae</taxon>
        <taxon>Streptophyta</taxon>
        <taxon>Embryophyta</taxon>
        <taxon>Tracheophyta</taxon>
        <taxon>Spermatophyta</taxon>
        <taxon>Magnoliopsida</taxon>
        <taxon>Liliopsida</taxon>
        <taxon>Asparagales</taxon>
        <taxon>Asparagaceae</taxon>
        <taxon>Asparagoideae</taxon>
        <taxon>Asparagus</taxon>
    </lineage>
</organism>
<keyword evidence="4" id="KW-0378">Hydrolase</keyword>
<dbReference type="PANTHER" id="PTHR37984:SF5">
    <property type="entry name" value="PROTEIN NYNRIN-LIKE"/>
    <property type="match status" value="1"/>
</dbReference>
<dbReference type="PANTHER" id="PTHR37984">
    <property type="entry name" value="PROTEIN CBG26694"/>
    <property type="match status" value="1"/>
</dbReference>
<dbReference type="Pfam" id="PF00078">
    <property type="entry name" value="RVT_1"/>
    <property type="match status" value="1"/>
</dbReference>
<protein>
    <submittedName>
        <fullName evidence="9">Reverse transcriptase family protein</fullName>
    </submittedName>
</protein>
<dbReference type="CDD" id="cd09274">
    <property type="entry name" value="RNase_HI_RT_Ty3"/>
    <property type="match status" value="1"/>
</dbReference>
<dbReference type="InterPro" id="IPR041577">
    <property type="entry name" value="RT_RNaseH_2"/>
</dbReference>
<name>Q2AA48_ASPOF</name>
<dbReference type="InterPro" id="IPR043502">
    <property type="entry name" value="DNA/RNA_pol_sf"/>
</dbReference>
<keyword evidence="9" id="KW-0695">RNA-directed DNA polymerase</keyword>
<feature type="domain" description="Reverse transcriptase" evidence="7">
    <location>
        <begin position="726"/>
        <end position="886"/>
    </location>
</feature>
<evidence type="ECO:0000259" key="7">
    <source>
        <dbReference type="Pfam" id="PF00078"/>
    </source>
</evidence>
<feature type="compositionally biased region" description="Acidic residues" evidence="6">
    <location>
        <begin position="324"/>
        <end position="340"/>
    </location>
</feature>
<evidence type="ECO:0000256" key="3">
    <source>
        <dbReference type="ARBA" id="ARBA00022722"/>
    </source>
</evidence>
<keyword evidence="4" id="KW-0255">Endonuclease</keyword>
<dbReference type="InterPro" id="IPR043128">
    <property type="entry name" value="Rev_trsase/Diguanyl_cyclase"/>
</dbReference>
<evidence type="ECO:0000313" key="9">
    <source>
        <dbReference type="EMBL" id="ABD63139.1"/>
    </source>
</evidence>
<dbReference type="GO" id="GO:0004519">
    <property type="term" value="F:endonuclease activity"/>
    <property type="evidence" value="ECO:0007669"/>
    <property type="project" value="UniProtKB-KW"/>
</dbReference>
<feature type="region of interest" description="Disordered" evidence="6">
    <location>
        <begin position="323"/>
        <end position="342"/>
    </location>
</feature>
<keyword evidence="5" id="KW-0511">Multifunctional enzyme</keyword>
<dbReference type="Pfam" id="PF17919">
    <property type="entry name" value="RT_RNaseH_2"/>
    <property type="match status" value="1"/>
</dbReference>
<dbReference type="AlphaFoldDB" id="Q2AA48"/>
<dbReference type="CDD" id="cd01647">
    <property type="entry name" value="RT_LTR"/>
    <property type="match status" value="1"/>
</dbReference>
<evidence type="ECO:0000256" key="1">
    <source>
        <dbReference type="ARBA" id="ARBA00022679"/>
    </source>
</evidence>
<dbReference type="InterPro" id="IPR050951">
    <property type="entry name" value="Retrovirus_Pol_polyprotein"/>
</dbReference>
<dbReference type="SUPFAM" id="SSF56672">
    <property type="entry name" value="DNA/RNA polymerases"/>
    <property type="match status" value="1"/>
</dbReference>
<dbReference type="Gene3D" id="2.40.70.10">
    <property type="entry name" value="Acid Proteases"/>
    <property type="match status" value="1"/>
</dbReference>
<keyword evidence="2" id="KW-0548">Nucleotidyltransferase</keyword>
<keyword evidence="1" id="KW-0808">Transferase</keyword>
<dbReference type="InterPro" id="IPR000477">
    <property type="entry name" value="RT_dom"/>
</dbReference>
<dbReference type="Gene3D" id="3.10.10.10">
    <property type="entry name" value="HIV Type 1 Reverse Transcriptase, subunit A, domain 1"/>
    <property type="match status" value="1"/>
</dbReference>
<dbReference type="InterPro" id="IPR021109">
    <property type="entry name" value="Peptidase_aspartic_dom_sf"/>
</dbReference>
<feature type="domain" description="Reverse transcriptase/retrotransposon-derived protein RNase H-like" evidence="8">
    <location>
        <begin position="949"/>
        <end position="1047"/>
    </location>
</feature>